<comment type="caution">
    <text evidence="3">The sequence shown here is derived from an EMBL/GenBank/DDBJ whole genome shotgun (WGS) entry which is preliminary data.</text>
</comment>
<dbReference type="PANTHER" id="PTHR45642">
    <property type="entry name" value="GDSL ESTERASE/LIPASE EXL3"/>
    <property type="match status" value="1"/>
</dbReference>
<sequence>MKRHYSFCDSMALQFIQKVYSFRFGRVIKRTECAGRERLTLFYTFWFKSRAMTSSSIPFSSFAVLLVGLILLFVAGPASSRIQIPAALVFGDSIVDTGNNNEILTSPARCNFPPYGRDFYGGVPTGRFSNGKVPSDFLVEELGIKDTLPPYKDPKLTPEDLLTGVCFASGGVGYDDLSSKTASVSPLSEQLREFKEYASRVKAILGEEATAKFLADSLVIIVLSSNDIANTYFNIRLRELQYDFPTYADILVKSATNFVMKCNDKYNEASQLFNSKLSAGLNSLKENLDTATRIVYIDVYNPLLEVINNYQSYGFEVANKGCCGTGNLEVSVSCNKFSPFTCPDASKYVFWDSYHPSEKAYKLLVSKLLTKYVPQLM</sequence>
<dbReference type="Pfam" id="PF00657">
    <property type="entry name" value="Lipase_GDSL"/>
    <property type="match status" value="1"/>
</dbReference>
<name>A0AAV0HC48_9ROSI</name>
<dbReference type="InterPro" id="IPR001087">
    <property type="entry name" value="GDSL"/>
</dbReference>
<dbReference type="Gene3D" id="3.40.50.1110">
    <property type="entry name" value="SGNH hydrolase"/>
    <property type="match status" value="1"/>
</dbReference>
<evidence type="ECO:0000256" key="2">
    <source>
        <dbReference type="SAM" id="Phobius"/>
    </source>
</evidence>
<evidence type="ECO:0000256" key="1">
    <source>
        <dbReference type="ARBA" id="ARBA00008668"/>
    </source>
</evidence>
<keyword evidence="4" id="KW-1185">Reference proteome</keyword>
<dbReference type="GO" id="GO:0006629">
    <property type="term" value="P:lipid metabolic process"/>
    <property type="evidence" value="ECO:0007669"/>
    <property type="project" value="InterPro"/>
</dbReference>
<dbReference type="InterPro" id="IPR035669">
    <property type="entry name" value="SGNH_plant_lipase-like"/>
</dbReference>
<dbReference type="PANTHER" id="PTHR45642:SF135">
    <property type="entry name" value="GDSL ESTERASE_LIPASE EXL2"/>
    <property type="match status" value="1"/>
</dbReference>
<feature type="transmembrane region" description="Helical" evidence="2">
    <location>
        <begin position="57"/>
        <end position="76"/>
    </location>
</feature>
<dbReference type="PROSITE" id="PS01098">
    <property type="entry name" value="LIPASE_GDSL_SER"/>
    <property type="match status" value="1"/>
</dbReference>
<accession>A0AAV0HC48</accession>
<dbReference type="InterPro" id="IPR050592">
    <property type="entry name" value="GDSL_lipolytic_enzyme"/>
</dbReference>
<keyword evidence="2" id="KW-0812">Transmembrane</keyword>
<comment type="similarity">
    <text evidence="1">Belongs to the 'GDSL' lipolytic enzyme family.</text>
</comment>
<dbReference type="SUPFAM" id="SSF52266">
    <property type="entry name" value="SGNH hydrolase"/>
    <property type="match status" value="1"/>
</dbReference>
<dbReference type="AlphaFoldDB" id="A0AAV0HC48"/>
<dbReference type="EMBL" id="CAMGYJ010000002">
    <property type="protein sequence ID" value="CAI0382534.1"/>
    <property type="molecule type" value="Genomic_DNA"/>
</dbReference>
<evidence type="ECO:0000313" key="3">
    <source>
        <dbReference type="EMBL" id="CAI0382534.1"/>
    </source>
</evidence>
<dbReference type="GO" id="GO:0005576">
    <property type="term" value="C:extracellular region"/>
    <property type="evidence" value="ECO:0007669"/>
    <property type="project" value="TreeGrafter"/>
</dbReference>
<reference evidence="3" key="1">
    <citation type="submission" date="2022-08" db="EMBL/GenBank/DDBJ databases">
        <authorList>
            <person name="Gutierrez-Valencia J."/>
        </authorList>
    </citation>
    <scope>NUCLEOTIDE SEQUENCE</scope>
</reference>
<protein>
    <recommendedName>
        <fullName evidence="5">GDSL esterase/lipase EXL3</fullName>
    </recommendedName>
</protein>
<dbReference type="Proteomes" id="UP001154282">
    <property type="component" value="Unassembled WGS sequence"/>
</dbReference>
<keyword evidence="2" id="KW-1133">Transmembrane helix</keyword>
<gene>
    <name evidence="3" type="ORF">LITE_LOCUS3601</name>
</gene>
<dbReference type="InterPro" id="IPR036514">
    <property type="entry name" value="SGNH_hydro_sf"/>
</dbReference>
<evidence type="ECO:0000313" key="4">
    <source>
        <dbReference type="Proteomes" id="UP001154282"/>
    </source>
</evidence>
<evidence type="ECO:0008006" key="5">
    <source>
        <dbReference type="Google" id="ProtNLM"/>
    </source>
</evidence>
<organism evidence="3 4">
    <name type="scientific">Linum tenue</name>
    <dbReference type="NCBI Taxonomy" id="586396"/>
    <lineage>
        <taxon>Eukaryota</taxon>
        <taxon>Viridiplantae</taxon>
        <taxon>Streptophyta</taxon>
        <taxon>Embryophyta</taxon>
        <taxon>Tracheophyta</taxon>
        <taxon>Spermatophyta</taxon>
        <taxon>Magnoliopsida</taxon>
        <taxon>eudicotyledons</taxon>
        <taxon>Gunneridae</taxon>
        <taxon>Pentapetalae</taxon>
        <taxon>rosids</taxon>
        <taxon>fabids</taxon>
        <taxon>Malpighiales</taxon>
        <taxon>Linaceae</taxon>
        <taxon>Linum</taxon>
    </lineage>
</organism>
<dbReference type="GO" id="GO:0016298">
    <property type="term" value="F:lipase activity"/>
    <property type="evidence" value="ECO:0007669"/>
    <property type="project" value="InterPro"/>
</dbReference>
<keyword evidence="2" id="KW-0472">Membrane</keyword>
<dbReference type="InterPro" id="IPR008265">
    <property type="entry name" value="Lipase_GDSL_AS"/>
</dbReference>
<proteinExistence type="inferred from homology"/>
<dbReference type="CDD" id="cd01837">
    <property type="entry name" value="SGNH_plant_lipase_like"/>
    <property type="match status" value="1"/>
</dbReference>